<keyword evidence="12 22" id="KW-0472">Membrane</keyword>
<evidence type="ECO:0000256" key="11">
    <source>
        <dbReference type="ARBA" id="ARBA00022989"/>
    </source>
</evidence>
<dbReference type="PANTHER" id="PTHR24416:SF550">
    <property type="entry name" value="FIBROBLAST GROWTH FACTOR RECEPTOR HOMOLOG 1-RELATED"/>
    <property type="match status" value="1"/>
</dbReference>
<dbReference type="OrthoDB" id="5984265at2759"/>
<evidence type="ECO:0000256" key="3">
    <source>
        <dbReference type="ARBA" id="ARBA00022553"/>
    </source>
</evidence>
<dbReference type="FunFam" id="3.30.200.20:FF:000593">
    <property type="entry name" value="Predicted protein"/>
    <property type="match status" value="1"/>
</dbReference>
<dbReference type="GO" id="GO:0004714">
    <property type="term" value="F:transmembrane receptor protein tyrosine kinase activity"/>
    <property type="evidence" value="ECO:0007669"/>
    <property type="project" value="UniProtKB-EC"/>
</dbReference>
<dbReference type="GO" id="GO:0007169">
    <property type="term" value="P:cell surface receptor protein tyrosine kinase signaling pathway"/>
    <property type="evidence" value="ECO:0007669"/>
    <property type="project" value="TreeGrafter"/>
</dbReference>
<evidence type="ECO:0000256" key="22">
    <source>
        <dbReference type="SAM" id="Phobius"/>
    </source>
</evidence>
<dbReference type="GO" id="GO:0005886">
    <property type="term" value="C:plasma membrane"/>
    <property type="evidence" value="ECO:0007669"/>
    <property type="project" value="TreeGrafter"/>
</dbReference>
<evidence type="ECO:0000256" key="7">
    <source>
        <dbReference type="ARBA" id="ARBA00022737"/>
    </source>
</evidence>
<reference evidence="27" key="1">
    <citation type="submission" date="2025-08" db="UniProtKB">
        <authorList>
            <consortium name="RefSeq"/>
        </authorList>
    </citation>
    <scope>IDENTIFICATION</scope>
    <source>
        <strain evidence="27">Airmid</strain>
    </source>
</reference>
<evidence type="ECO:0000256" key="13">
    <source>
        <dbReference type="ARBA" id="ARBA00023137"/>
    </source>
</evidence>
<keyword evidence="10 20" id="KW-0067">ATP-binding</keyword>
<dbReference type="AlphaFoldDB" id="A0A6P6YE45"/>
<evidence type="ECO:0000256" key="17">
    <source>
        <dbReference type="ARBA" id="ARBA00023319"/>
    </source>
</evidence>
<dbReference type="Gene3D" id="1.10.510.10">
    <property type="entry name" value="Transferase(Phosphotransferase) domain 1"/>
    <property type="match status" value="1"/>
</dbReference>
<dbReference type="RefSeq" id="XP_027203552.1">
    <property type="nucleotide sequence ID" value="XM_027347751.1"/>
</dbReference>
<dbReference type="PROSITE" id="PS50011">
    <property type="entry name" value="PROTEIN_KINASE_DOM"/>
    <property type="match status" value="1"/>
</dbReference>
<feature type="domain" description="Ig-like" evidence="25">
    <location>
        <begin position="291"/>
        <end position="379"/>
    </location>
</feature>
<dbReference type="InterPro" id="IPR000719">
    <property type="entry name" value="Prot_kinase_dom"/>
</dbReference>
<feature type="chain" id="PRO_5027655296" description="receptor protein-tyrosine kinase" evidence="23">
    <location>
        <begin position="23"/>
        <end position="1186"/>
    </location>
</feature>
<keyword evidence="6 23" id="KW-0732">Signal</keyword>
<dbReference type="EC" id="2.7.10.1" evidence="2"/>
<evidence type="ECO:0000256" key="4">
    <source>
        <dbReference type="ARBA" id="ARBA00022679"/>
    </source>
</evidence>
<keyword evidence="15" id="KW-0675">Receptor</keyword>
<dbReference type="InterPro" id="IPR007110">
    <property type="entry name" value="Ig-like_dom"/>
</dbReference>
<feature type="binding site" evidence="20">
    <location>
        <position position="658"/>
    </location>
    <ligand>
        <name>ATP</name>
        <dbReference type="ChEBI" id="CHEBI:30616"/>
    </ligand>
</feature>
<keyword evidence="3" id="KW-0597">Phosphoprotein</keyword>
<evidence type="ECO:0000256" key="10">
    <source>
        <dbReference type="ARBA" id="ARBA00022840"/>
    </source>
</evidence>
<gene>
    <name evidence="27" type="primary">LOC113797385</name>
</gene>
<dbReference type="Gene3D" id="2.60.40.10">
    <property type="entry name" value="Immunoglobulins"/>
    <property type="match status" value="3"/>
</dbReference>
<evidence type="ECO:0000256" key="19">
    <source>
        <dbReference type="ARBA" id="ARBA00056965"/>
    </source>
</evidence>
<dbReference type="CDD" id="cd00096">
    <property type="entry name" value="Ig"/>
    <property type="match status" value="1"/>
</dbReference>
<feature type="signal peptide" evidence="23">
    <location>
        <begin position="1"/>
        <end position="22"/>
    </location>
</feature>
<evidence type="ECO:0000256" key="16">
    <source>
        <dbReference type="ARBA" id="ARBA00023180"/>
    </source>
</evidence>
<dbReference type="InterPro" id="IPR003599">
    <property type="entry name" value="Ig_sub"/>
</dbReference>
<dbReference type="InParanoid" id="A0A6P6YE45"/>
<dbReference type="GO" id="GO:0043235">
    <property type="term" value="C:receptor complex"/>
    <property type="evidence" value="ECO:0007669"/>
    <property type="project" value="TreeGrafter"/>
</dbReference>
<evidence type="ECO:0000256" key="23">
    <source>
        <dbReference type="SAM" id="SignalP"/>
    </source>
</evidence>
<dbReference type="Pfam" id="PF07679">
    <property type="entry name" value="I-set"/>
    <property type="match status" value="1"/>
</dbReference>
<dbReference type="SMART" id="SM00219">
    <property type="entry name" value="TyrKc"/>
    <property type="match status" value="1"/>
</dbReference>
<keyword evidence="5 22" id="KW-0812">Transmembrane</keyword>
<feature type="domain" description="Ig-like" evidence="25">
    <location>
        <begin position="66"/>
        <end position="169"/>
    </location>
</feature>
<sequence>MAYLRLHIDAIIILIIIIVSSSSSSSSSSSLNSHPVSVANGKNRAIILIRQQKNRSTNHYIRELYQNITFNCRVDFIDEKNHHHHHYHHLNKSKNLQLKRSWYRDNGQWLGPIEKDRKLIGINERYRFQSDNNNDEASLMKIKHLNEHDMGIYFCSVWAINSTDQTLISKNETFQYELKIIQPNQNDDDHLQPITAQLYQRAEKSIDDSLIQNKIINHTVVDRNFDAGVESWLFNNDFHNESNDDYEDDKGEDDYKDLDDEEYEGLPLDSELKFIENDGEEFHVYNVSEFPSFMQLEEQSGYLVKLRCPIRGHKNNTKYRWFKGSNILKGYLRDNGENMKIDRWKLDLENIGQSDAGNYTCDVKNPYGHYNFTFNIRVHYSIRHPPVLTNLNVKINNTVLVGDNVTFDCRYRSAVIANFSWFRVYPDKDPDKINNGKSLMLNLTNVSKDDSGNYTCVVSNPFGTIQRYFLLNVVSESFSFVPYAHHMLWVVVLLILLATILVTYILYNSRLQTNKKITIIAQKSFIIKKKIILENPLSYDLSTNGGGSNGDPTLSSSMMINHNEFDNNRILDGKGGSFDMFSPLVKIDCEHILIDTNDLDIGKKSGMTEYEIPLDKEWEMDRNNVTIYWKEKLGEGEFGTVVKGELSNSIYKTEVAVKMLKEGHSDDEMINLISELEVMKRIGKHRNIINLIGCCTQNGPLWVVVEYAPYGNLRDFLRKKREEMITFKQQQQQQNNNINEQKEFHYVPEMFQHQQQKLQLKSFSSLTFLDLVNFGYQIARGMEYLSSKRCVHRDLAARNVLVCENNILKIADFGLARRIQGDYYRKTTNGRLPIKWMAIESLENQMYTTHSDVWSFGILLWEIMTLGRTPYPGINVHELWKRLESGYRMEQPINSDEQIYAIMRRCWHKQPNERPSFAQLVKEIENIEYSYSNREYATLHFPGVDVHSSASSSEEDNIEDETNESTIAATSEYDNDRLRKRDDDDDYNDDNNDIEHRYNNWHASAAMNFPISALGLTDTINDNDSSLSGKWFNMNTSRFAGSNHHYINGNALRETLLREQSSTLFQQQENNKMTKELDDYTTTSTNVTIGYPNDPTTPPPLIHHNRIYMNGDDLTMIPQHNKDTTTSLMVIPQTTTTTKPASITINKCYDFDFLCRKLENHPTKSSSAAAATAAMIISQQETNENC</sequence>
<keyword evidence="8 20" id="KW-0547">Nucleotide-binding</keyword>
<dbReference type="InterPro" id="IPR036179">
    <property type="entry name" value="Ig-like_dom_sf"/>
</dbReference>
<evidence type="ECO:0000313" key="27">
    <source>
        <dbReference type="RefSeq" id="XP_027203552.1"/>
    </source>
</evidence>
<feature type="compositionally biased region" description="Acidic residues" evidence="21">
    <location>
        <begin position="953"/>
        <end position="963"/>
    </location>
</feature>
<dbReference type="SUPFAM" id="SSF56112">
    <property type="entry name" value="Protein kinase-like (PK-like)"/>
    <property type="match status" value="1"/>
</dbReference>
<dbReference type="PROSITE" id="PS00107">
    <property type="entry name" value="PROTEIN_KINASE_ATP"/>
    <property type="match status" value="1"/>
</dbReference>
<comment type="catalytic activity">
    <reaction evidence="18">
        <text>L-tyrosyl-[protein] + ATP = O-phospho-L-tyrosyl-[protein] + ADP + H(+)</text>
        <dbReference type="Rhea" id="RHEA:10596"/>
        <dbReference type="Rhea" id="RHEA-COMP:10136"/>
        <dbReference type="Rhea" id="RHEA-COMP:20101"/>
        <dbReference type="ChEBI" id="CHEBI:15378"/>
        <dbReference type="ChEBI" id="CHEBI:30616"/>
        <dbReference type="ChEBI" id="CHEBI:46858"/>
        <dbReference type="ChEBI" id="CHEBI:61978"/>
        <dbReference type="ChEBI" id="CHEBI:456216"/>
        <dbReference type="EC" id="2.7.10.1"/>
    </reaction>
</comment>
<keyword evidence="7" id="KW-0677">Repeat</keyword>
<evidence type="ECO:0000256" key="6">
    <source>
        <dbReference type="ARBA" id="ARBA00022729"/>
    </source>
</evidence>
<evidence type="ECO:0000256" key="18">
    <source>
        <dbReference type="ARBA" id="ARBA00051243"/>
    </source>
</evidence>
<feature type="domain" description="Ig-like" evidence="25">
    <location>
        <begin position="385"/>
        <end position="460"/>
    </location>
</feature>
<dbReference type="OMA" id="RMEQPIN"/>
<dbReference type="Pfam" id="PF00047">
    <property type="entry name" value="ig"/>
    <property type="match status" value="1"/>
</dbReference>
<evidence type="ECO:0000256" key="20">
    <source>
        <dbReference type="PROSITE-ProRule" id="PRU10141"/>
    </source>
</evidence>
<accession>A0A6P6YE45</accession>
<dbReference type="FunFam" id="1.10.510.10:FF:000007">
    <property type="entry name" value="Fibroblast growth factor receptor"/>
    <property type="match status" value="1"/>
</dbReference>
<evidence type="ECO:0000256" key="21">
    <source>
        <dbReference type="SAM" id="MobiDB-lite"/>
    </source>
</evidence>
<comment type="function">
    <text evidence="19">Receptor for basic fibroblast growth factor.</text>
</comment>
<evidence type="ECO:0000256" key="15">
    <source>
        <dbReference type="ARBA" id="ARBA00023170"/>
    </source>
</evidence>
<evidence type="ECO:0000256" key="2">
    <source>
        <dbReference type="ARBA" id="ARBA00011902"/>
    </source>
</evidence>
<keyword evidence="16" id="KW-0325">Glycoprotein</keyword>
<proteinExistence type="predicted"/>
<dbReference type="SMART" id="SM00409">
    <property type="entry name" value="IG"/>
    <property type="match status" value="3"/>
</dbReference>
<dbReference type="PROSITE" id="PS50835">
    <property type="entry name" value="IG_LIKE"/>
    <property type="match status" value="3"/>
</dbReference>
<evidence type="ECO:0000256" key="9">
    <source>
        <dbReference type="ARBA" id="ARBA00022777"/>
    </source>
</evidence>
<protein>
    <recommendedName>
        <fullName evidence="2">receptor protein-tyrosine kinase</fullName>
        <ecNumber evidence="2">2.7.10.1</ecNumber>
    </recommendedName>
</protein>
<dbReference type="PANTHER" id="PTHR24416">
    <property type="entry name" value="TYROSINE-PROTEIN KINASE RECEPTOR"/>
    <property type="match status" value="1"/>
</dbReference>
<dbReference type="GeneID" id="113797385"/>
<evidence type="ECO:0000259" key="25">
    <source>
        <dbReference type="PROSITE" id="PS50835"/>
    </source>
</evidence>
<dbReference type="InterPro" id="IPR050122">
    <property type="entry name" value="RTK"/>
</dbReference>
<evidence type="ECO:0000259" key="24">
    <source>
        <dbReference type="PROSITE" id="PS50011"/>
    </source>
</evidence>
<dbReference type="InterPro" id="IPR013783">
    <property type="entry name" value="Ig-like_fold"/>
</dbReference>
<feature type="transmembrane region" description="Helical" evidence="22">
    <location>
        <begin position="487"/>
        <end position="507"/>
    </location>
</feature>
<keyword evidence="9" id="KW-0418">Kinase</keyword>
<dbReference type="FunCoup" id="A0A6P6YE45">
    <property type="interactions" value="120"/>
</dbReference>
<dbReference type="InterPro" id="IPR017441">
    <property type="entry name" value="Protein_kinase_ATP_BS"/>
</dbReference>
<dbReference type="InterPro" id="IPR008266">
    <property type="entry name" value="Tyr_kinase_AS"/>
</dbReference>
<keyword evidence="14" id="KW-1015">Disulfide bond</keyword>
<dbReference type="Gene3D" id="3.30.200.20">
    <property type="entry name" value="Phosphorylase Kinase, domain 1"/>
    <property type="match status" value="1"/>
</dbReference>
<dbReference type="PRINTS" id="PR00109">
    <property type="entry name" value="TYRKINASE"/>
</dbReference>
<evidence type="ECO:0000256" key="12">
    <source>
        <dbReference type="ARBA" id="ARBA00023136"/>
    </source>
</evidence>
<dbReference type="PROSITE" id="PS00109">
    <property type="entry name" value="PROTEIN_KINASE_TYR"/>
    <property type="match status" value="1"/>
</dbReference>
<dbReference type="InterPro" id="IPR013098">
    <property type="entry name" value="Ig_I-set"/>
</dbReference>
<keyword evidence="4" id="KW-0808">Transferase</keyword>
<keyword evidence="17" id="KW-0393">Immunoglobulin domain</keyword>
<dbReference type="Pfam" id="PF07714">
    <property type="entry name" value="PK_Tyr_Ser-Thr"/>
    <property type="match status" value="1"/>
</dbReference>
<dbReference type="KEGG" id="dpte:113797385"/>
<evidence type="ECO:0000256" key="14">
    <source>
        <dbReference type="ARBA" id="ARBA00023157"/>
    </source>
</evidence>
<dbReference type="SMART" id="SM00408">
    <property type="entry name" value="IGc2"/>
    <property type="match status" value="2"/>
</dbReference>
<keyword evidence="11 22" id="KW-1133">Transmembrane helix</keyword>
<evidence type="ECO:0000256" key="5">
    <source>
        <dbReference type="ARBA" id="ARBA00022692"/>
    </source>
</evidence>
<organism evidence="26 27">
    <name type="scientific">Dermatophagoides pteronyssinus</name>
    <name type="common">European house dust mite</name>
    <dbReference type="NCBI Taxonomy" id="6956"/>
    <lineage>
        <taxon>Eukaryota</taxon>
        <taxon>Metazoa</taxon>
        <taxon>Ecdysozoa</taxon>
        <taxon>Arthropoda</taxon>
        <taxon>Chelicerata</taxon>
        <taxon>Arachnida</taxon>
        <taxon>Acari</taxon>
        <taxon>Acariformes</taxon>
        <taxon>Sarcoptiformes</taxon>
        <taxon>Astigmata</taxon>
        <taxon>Psoroptidia</taxon>
        <taxon>Analgoidea</taxon>
        <taxon>Pyroglyphidae</taxon>
        <taxon>Dermatophagoidinae</taxon>
        <taxon>Dermatophagoides</taxon>
    </lineage>
</organism>
<dbReference type="InterPro" id="IPR001245">
    <property type="entry name" value="Ser-Thr/Tyr_kinase_cat_dom"/>
</dbReference>
<comment type="subcellular location">
    <subcellularLocation>
        <location evidence="1">Membrane</location>
        <topology evidence="1">Single-pass membrane protein</topology>
    </subcellularLocation>
</comment>
<evidence type="ECO:0000256" key="1">
    <source>
        <dbReference type="ARBA" id="ARBA00004167"/>
    </source>
</evidence>
<keyword evidence="26" id="KW-1185">Reference proteome</keyword>
<dbReference type="SUPFAM" id="SSF48726">
    <property type="entry name" value="Immunoglobulin"/>
    <property type="match status" value="3"/>
</dbReference>
<dbReference type="InterPro" id="IPR020635">
    <property type="entry name" value="Tyr_kinase_cat_dom"/>
</dbReference>
<evidence type="ECO:0000313" key="26">
    <source>
        <dbReference type="Proteomes" id="UP000515146"/>
    </source>
</evidence>
<dbReference type="InterPro" id="IPR011009">
    <property type="entry name" value="Kinase-like_dom_sf"/>
</dbReference>
<feature type="region of interest" description="Disordered" evidence="21">
    <location>
        <begin position="947"/>
        <end position="991"/>
    </location>
</feature>
<name>A0A6P6YE45_DERPT</name>
<dbReference type="InterPro" id="IPR003598">
    <property type="entry name" value="Ig_sub2"/>
</dbReference>
<dbReference type="InterPro" id="IPR013151">
    <property type="entry name" value="Immunoglobulin_dom"/>
</dbReference>
<feature type="domain" description="Protein kinase" evidence="24">
    <location>
        <begin position="627"/>
        <end position="932"/>
    </location>
</feature>
<evidence type="ECO:0000256" key="8">
    <source>
        <dbReference type="ARBA" id="ARBA00022741"/>
    </source>
</evidence>
<dbReference type="GO" id="GO:0005524">
    <property type="term" value="F:ATP binding"/>
    <property type="evidence" value="ECO:0007669"/>
    <property type="project" value="UniProtKB-UniRule"/>
</dbReference>
<keyword evidence="13" id="KW-0829">Tyrosine-protein kinase</keyword>
<dbReference type="Proteomes" id="UP000515146">
    <property type="component" value="Unplaced"/>
</dbReference>